<evidence type="ECO:0000313" key="1">
    <source>
        <dbReference type="EMBL" id="CAB4140386.1"/>
    </source>
</evidence>
<reference evidence="1" key="1">
    <citation type="submission" date="2020-04" db="EMBL/GenBank/DDBJ databases">
        <authorList>
            <person name="Chiriac C."/>
            <person name="Salcher M."/>
            <person name="Ghai R."/>
            <person name="Kavagutti S V."/>
        </authorList>
    </citation>
    <scope>NUCLEOTIDE SEQUENCE</scope>
</reference>
<sequence length="61" mass="6682">MWAAISAALAAIIKELVGLVWKRANEPSLSTDAPNLPGNTYERFARRVRGHQSGVRPPSRP</sequence>
<gene>
    <name evidence="1" type="ORF">UFOVP403_21</name>
</gene>
<organism evidence="1">
    <name type="scientific">uncultured Caudovirales phage</name>
    <dbReference type="NCBI Taxonomy" id="2100421"/>
    <lineage>
        <taxon>Viruses</taxon>
        <taxon>Duplodnaviria</taxon>
        <taxon>Heunggongvirae</taxon>
        <taxon>Uroviricota</taxon>
        <taxon>Caudoviricetes</taxon>
        <taxon>Peduoviridae</taxon>
        <taxon>Maltschvirus</taxon>
        <taxon>Maltschvirus maltsch</taxon>
    </lineage>
</organism>
<accession>A0A6J5M5I6</accession>
<name>A0A6J5M5I6_9CAUD</name>
<dbReference type="EMBL" id="LR796375">
    <property type="protein sequence ID" value="CAB4140386.1"/>
    <property type="molecule type" value="Genomic_DNA"/>
</dbReference>
<protein>
    <submittedName>
        <fullName evidence="1">Uncharacterized protein</fullName>
    </submittedName>
</protein>
<proteinExistence type="predicted"/>